<sequence length="510" mass="55698">MEDVRNEPELGGEVLIGSGRNRKELHKTRRILAQVLATVAVSLLVLDLGMMIAVPTIVIGELHNAKEGLSLDDYQASWFSSVLLLCQPVGSVLSGCLQAPLGRKWTMVLVTVPHAVSWYLLHSAQSAAMLYVASASMGVGIGFLEAPLLAYIGEITEPKLRGRLATYSNANAVLGHLLEFGLGCLLPWRLVMLVSCAVPAVAFAALCMVPESPVWLLTKGRKDEAMSALRWLRGWVSAEEVSDEFRALQLYCEASRDEYKSAWEAELRKSSGYTGVPDSECDPRPERQPGFVYGLKDLLRPGILVPMRLIIAYVFFYHAGSLTALRAYMIEVFARLKVPLSPNLLTVVSAASQFAGTVTCICLVHVVGKRALSLVSMTSCALCCLLLGAYTYATSWYSLPVIPLLLFCSLYFSMNVGIAPVPWLLISEMFPTRGRGVAGGVCAASFYIIAFIVSKTWVNLINAVDLHGCFLFYGLLTSVGVVFVYYCLPETEGKTLGEIEKQIASKTRNK</sequence>
<protein>
    <submittedName>
        <fullName evidence="8">Facilitated trehalose transporter Tret1-like</fullName>
    </submittedName>
</protein>
<dbReference type="PANTHER" id="PTHR48021:SF39">
    <property type="entry name" value="MAJOR FACILITATOR SUPERFAMILY (MFS) PROFILE DOMAIN-CONTAINING PROTEIN"/>
    <property type="match status" value="1"/>
</dbReference>
<dbReference type="Proteomes" id="UP000694846">
    <property type="component" value="Unplaced"/>
</dbReference>
<keyword evidence="4 5" id="KW-0472">Membrane</keyword>
<dbReference type="PANTHER" id="PTHR48021">
    <property type="match status" value="1"/>
</dbReference>
<evidence type="ECO:0000256" key="4">
    <source>
        <dbReference type="ARBA" id="ARBA00023136"/>
    </source>
</evidence>
<gene>
    <name evidence="8" type="primary">LOC112687477</name>
</gene>
<dbReference type="GO" id="GO:0022857">
    <property type="term" value="F:transmembrane transporter activity"/>
    <property type="evidence" value="ECO:0007669"/>
    <property type="project" value="InterPro"/>
</dbReference>
<proteinExistence type="predicted"/>
<feature type="transmembrane region" description="Helical" evidence="5">
    <location>
        <begin position="188"/>
        <end position="209"/>
    </location>
</feature>
<evidence type="ECO:0000259" key="6">
    <source>
        <dbReference type="PROSITE" id="PS50850"/>
    </source>
</evidence>
<reference evidence="8" key="1">
    <citation type="submission" date="2025-08" db="UniProtKB">
        <authorList>
            <consortium name="RefSeq"/>
        </authorList>
    </citation>
    <scope>IDENTIFICATION</scope>
    <source>
        <tissue evidence="8">Whole body</tissue>
    </source>
</reference>
<feature type="transmembrane region" description="Helical" evidence="5">
    <location>
        <begin position="437"/>
        <end position="458"/>
    </location>
</feature>
<dbReference type="Pfam" id="PF00083">
    <property type="entry name" value="Sugar_tr"/>
    <property type="match status" value="2"/>
</dbReference>
<evidence type="ECO:0000313" key="7">
    <source>
        <dbReference type="Proteomes" id="UP000694846"/>
    </source>
</evidence>
<dbReference type="AlphaFoldDB" id="A0A8B8FYD1"/>
<feature type="transmembrane region" description="Helical" evidence="5">
    <location>
        <begin position="371"/>
        <end position="392"/>
    </location>
</feature>
<comment type="subcellular location">
    <subcellularLocation>
        <location evidence="1">Membrane</location>
        <topology evidence="1">Multi-pass membrane protein</topology>
    </subcellularLocation>
</comment>
<dbReference type="PROSITE" id="PS50850">
    <property type="entry name" value="MFS"/>
    <property type="match status" value="1"/>
</dbReference>
<evidence type="ECO:0000256" key="3">
    <source>
        <dbReference type="ARBA" id="ARBA00022989"/>
    </source>
</evidence>
<evidence type="ECO:0000313" key="8">
    <source>
        <dbReference type="RefSeq" id="XP_025415984.1"/>
    </source>
</evidence>
<name>A0A8B8FYD1_9HEMI</name>
<dbReference type="Gene3D" id="1.20.1250.20">
    <property type="entry name" value="MFS general substrate transporter like domains"/>
    <property type="match status" value="1"/>
</dbReference>
<organism evidence="7 8">
    <name type="scientific">Sipha flava</name>
    <name type="common">yellow sugarcane aphid</name>
    <dbReference type="NCBI Taxonomy" id="143950"/>
    <lineage>
        <taxon>Eukaryota</taxon>
        <taxon>Metazoa</taxon>
        <taxon>Ecdysozoa</taxon>
        <taxon>Arthropoda</taxon>
        <taxon>Hexapoda</taxon>
        <taxon>Insecta</taxon>
        <taxon>Pterygota</taxon>
        <taxon>Neoptera</taxon>
        <taxon>Paraneoptera</taxon>
        <taxon>Hemiptera</taxon>
        <taxon>Sternorrhyncha</taxon>
        <taxon>Aphidomorpha</taxon>
        <taxon>Aphidoidea</taxon>
        <taxon>Aphididae</taxon>
        <taxon>Sipha</taxon>
    </lineage>
</organism>
<evidence type="ECO:0000256" key="2">
    <source>
        <dbReference type="ARBA" id="ARBA00022692"/>
    </source>
</evidence>
<keyword evidence="3 5" id="KW-1133">Transmembrane helix</keyword>
<evidence type="ECO:0000256" key="1">
    <source>
        <dbReference type="ARBA" id="ARBA00004141"/>
    </source>
</evidence>
<accession>A0A8B8FYD1</accession>
<evidence type="ECO:0000256" key="5">
    <source>
        <dbReference type="SAM" id="Phobius"/>
    </source>
</evidence>
<feature type="transmembrane region" description="Helical" evidence="5">
    <location>
        <begin position="470"/>
        <end position="488"/>
    </location>
</feature>
<dbReference type="InterPro" id="IPR036259">
    <property type="entry name" value="MFS_trans_sf"/>
</dbReference>
<feature type="transmembrane region" description="Helical" evidence="5">
    <location>
        <begin position="31"/>
        <end position="58"/>
    </location>
</feature>
<feature type="transmembrane region" description="Helical" evidence="5">
    <location>
        <begin position="404"/>
        <end position="425"/>
    </location>
</feature>
<dbReference type="GO" id="GO:0016020">
    <property type="term" value="C:membrane"/>
    <property type="evidence" value="ECO:0007669"/>
    <property type="project" value="UniProtKB-SubCell"/>
</dbReference>
<feature type="transmembrane region" description="Helical" evidence="5">
    <location>
        <begin position="127"/>
        <end position="152"/>
    </location>
</feature>
<dbReference type="GeneID" id="112687477"/>
<feature type="domain" description="Major facilitator superfamily (MFS) profile" evidence="6">
    <location>
        <begin position="33"/>
        <end position="492"/>
    </location>
</feature>
<dbReference type="InterPro" id="IPR005828">
    <property type="entry name" value="MFS_sugar_transport-like"/>
</dbReference>
<dbReference type="InterPro" id="IPR050549">
    <property type="entry name" value="MFS_Trehalose_Transporter"/>
</dbReference>
<keyword evidence="7" id="KW-1185">Reference proteome</keyword>
<feature type="transmembrane region" description="Helical" evidence="5">
    <location>
        <begin position="344"/>
        <end position="364"/>
    </location>
</feature>
<dbReference type="OrthoDB" id="6133115at2759"/>
<dbReference type="InterPro" id="IPR020846">
    <property type="entry name" value="MFS_dom"/>
</dbReference>
<feature type="transmembrane region" description="Helical" evidence="5">
    <location>
        <begin position="164"/>
        <end position="182"/>
    </location>
</feature>
<dbReference type="SUPFAM" id="SSF103473">
    <property type="entry name" value="MFS general substrate transporter"/>
    <property type="match status" value="1"/>
</dbReference>
<dbReference type="RefSeq" id="XP_025415984.1">
    <property type="nucleotide sequence ID" value="XM_025560199.1"/>
</dbReference>
<keyword evidence="2 5" id="KW-0812">Transmembrane</keyword>
<feature type="transmembrane region" description="Helical" evidence="5">
    <location>
        <begin position="309"/>
        <end position="329"/>
    </location>
</feature>